<dbReference type="NCBIfam" id="NF003767">
    <property type="entry name" value="PRK05363.1"/>
    <property type="match status" value="1"/>
</dbReference>
<comment type="catalytic activity">
    <reaction evidence="5">
        <text>L-methionyl-[protein] + a quinone + H2O = L-methionyl-(S)-S-oxide-[protein] + a quinol</text>
        <dbReference type="Rhea" id="RHEA:51292"/>
        <dbReference type="Rhea" id="RHEA-COMP:12313"/>
        <dbReference type="Rhea" id="RHEA-COMP:12315"/>
        <dbReference type="ChEBI" id="CHEBI:15377"/>
        <dbReference type="ChEBI" id="CHEBI:16044"/>
        <dbReference type="ChEBI" id="CHEBI:24646"/>
        <dbReference type="ChEBI" id="CHEBI:44120"/>
        <dbReference type="ChEBI" id="CHEBI:132124"/>
    </reaction>
</comment>
<dbReference type="GO" id="GO:0046872">
    <property type="term" value="F:metal ion binding"/>
    <property type="evidence" value="ECO:0007669"/>
    <property type="project" value="UniProtKB-KW"/>
</dbReference>
<keyword evidence="3 5" id="KW-0732">Signal</keyword>
<feature type="domain" description="Oxidoreductase molybdopterin-binding" evidence="6">
    <location>
        <begin position="119"/>
        <end position="274"/>
    </location>
</feature>
<dbReference type="Proteomes" id="UP000295399">
    <property type="component" value="Unassembled WGS sequence"/>
</dbReference>
<dbReference type="InterPro" id="IPR022867">
    <property type="entry name" value="MsrP"/>
</dbReference>
<evidence type="ECO:0000313" key="8">
    <source>
        <dbReference type="Proteomes" id="UP000295399"/>
    </source>
</evidence>
<dbReference type="InterPro" id="IPR036374">
    <property type="entry name" value="OxRdtase_Mopterin-bd_sf"/>
</dbReference>
<dbReference type="SUPFAM" id="SSF56524">
    <property type="entry name" value="Oxidoreductase molybdopterin-binding domain"/>
    <property type="match status" value="1"/>
</dbReference>
<sequence length="336" mass="36938">MLIKRKPGWALPHSAVTPEAHYANRRQIMAGLGASAALAGSGLALSGCGEAAETGGATGDAAGGILRADTQRRDLTATANAALSTDEPVNAHEAVTGYNNFFEFGTDKGDPARYADALTVDPWSVEVSGLTDAPGRYGLDELIDFQALEQRIYRLRCVEAWSMVIPWIGVPLAGLIDALKPQSAARYVRFETVLRPDEMRGVGARVLDWPYVEGLRLDEARNELAFIAVGLYGEVLPKQNGAPLRLVVPWKYGFKSIKSIAAIRFTETMPMTSWHKVAPGEYGFYANVNPEVSHPRWSQARERRIGEFGRRDTVKFNGYGPWVADLYDGMDLTRWY</sequence>
<dbReference type="GO" id="GO:0043546">
    <property type="term" value="F:molybdopterin cofactor binding"/>
    <property type="evidence" value="ECO:0007669"/>
    <property type="project" value="UniProtKB-UniRule"/>
</dbReference>
<dbReference type="FunCoup" id="A0A4R2PE18">
    <property type="interactions" value="39"/>
</dbReference>
<feature type="binding site" evidence="5">
    <location>
        <begin position="256"/>
        <end position="258"/>
    </location>
    <ligand>
        <name>Mo-molybdopterin</name>
        <dbReference type="ChEBI" id="CHEBI:71302"/>
    </ligand>
</feature>
<keyword evidence="8" id="KW-1185">Reference proteome</keyword>
<comment type="catalytic activity">
    <reaction evidence="5">
        <text>L-methionyl-[protein] + a quinone + H2O = L-methionyl-(R)-S-oxide-[protein] + a quinol</text>
        <dbReference type="Rhea" id="RHEA:51296"/>
        <dbReference type="Rhea" id="RHEA-COMP:12313"/>
        <dbReference type="Rhea" id="RHEA-COMP:12314"/>
        <dbReference type="ChEBI" id="CHEBI:15377"/>
        <dbReference type="ChEBI" id="CHEBI:16044"/>
        <dbReference type="ChEBI" id="CHEBI:24646"/>
        <dbReference type="ChEBI" id="CHEBI:45764"/>
        <dbReference type="ChEBI" id="CHEBI:132124"/>
    </reaction>
</comment>
<dbReference type="RefSeq" id="WP_132708769.1">
    <property type="nucleotide sequence ID" value="NZ_JACIGF010000007.1"/>
</dbReference>
<evidence type="ECO:0000256" key="1">
    <source>
        <dbReference type="ARBA" id="ARBA00022505"/>
    </source>
</evidence>
<comment type="subunit">
    <text evidence="5">Heterodimer of a catalytic subunit (MsrP) and a heme-binding subunit (MsrQ).</text>
</comment>
<dbReference type="EC" id="1.8.5.-" evidence="5"/>
<dbReference type="PANTHER" id="PTHR43032:SF3">
    <property type="entry name" value="PROTEIN-METHIONINE-SULFOXIDE REDUCTASE CATALYTIC SUBUNIT MSRP"/>
    <property type="match status" value="1"/>
</dbReference>
<dbReference type="InParanoid" id="A0A4R2PE18"/>
<reference evidence="7 8" key="1">
    <citation type="submission" date="2019-03" db="EMBL/GenBank/DDBJ databases">
        <title>Genomic Encyclopedia of Type Strains, Phase IV (KMG-IV): sequencing the most valuable type-strain genomes for metagenomic binning, comparative biology and taxonomic classification.</title>
        <authorList>
            <person name="Goeker M."/>
        </authorList>
    </citation>
    <scope>NUCLEOTIDE SEQUENCE [LARGE SCALE GENOMIC DNA]</scope>
    <source>
        <strain evidence="7 8">DSM 2132</strain>
    </source>
</reference>
<dbReference type="OrthoDB" id="9795587at2"/>
<evidence type="ECO:0000256" key="4">
    <source>
        <dbReference type="ARBA" id="ARBA00023002"/>
    </source>
</evidence>
<dbReference type="EMBL" id="SLXO01000007">
    <property type="protein sequence ID" value="TCP33490.1"/>
    <property type="molecule type" value="Genomic_DNA"/>
</dbReference>
<keyword evidence="1 5" id="KW-0500">Molybdenum</keyword>
<evidence type="ECO:0000259" key="6">
    <source>
        <dbReference type="Pfam" id="PF00174"/>
    </source>
</evidence>
<dbReference type="PANTHER" id="PTHR43032">
    <property type="entry name" value="PROTEIN-METHIONINE-SULFOXIDE REDUCTASE"/>
    <property type="match status" value="1"/>
</dbReference>
<accession>A0A4R2PE18</accession>
<comment type="caution">
    <text evidence="7">The sequence shown here is derived from an EMBL/GenBank/DDBJ whole genome shotgun (WGS) entry which is preliminary data.</text>
</comment>
<dbReference type="Pfam" id="PF00174">
    <property type="entry name" value="Oxidored_molyb"/>
    <property type="match status" value="1"/>
</dbReference>
<keyword evidence="4 5" id="KW-0560">Oxidoreductase</keyword>
<comment type="similarity">
    <text evidence="5">Belongs to the MsrP family.</text>
</comment>
<dbReference type="Gene3D" id="3.90.420.10">
    <property type="entry name" value="Oxidoreductase, molybdopterin-binding domain"/>
    <property type="match status" value="1"/>
</dbReference>
<evidence type="ECO:0000256" key="5">
    <source>
        <dbReference type="HAMAP-Rule" id="MF_01206"/>
    </source>
</evidence>
<gene>
    <name evidence="5" type="primary">msrP</name>
    <name evidence="7" type="ORF">EV659_107100</name>
</gene>
<feature type="binding site" evidence="5">
    <location>
        <position position="157"/>
    </location>
    <ligand>
        <name>Mo-molybdopterin</name>
        <dbReference type="ChEBI" id="CHEBI:71302"/>
    </ligand>
    <ligandPart>
        <name>Mo</name>
        <dbReference type="ChEBI" id="CHEBI:28685"/>
    </ligandPart>
</feature>
<organism evidence="7 8">
    <name type="scientific">Rhodothalassium salexigens DSM 2132</name>
    <dbReference type="NCBI Taxonomy" id="1188247"/>
    <lineage>
        <taxon>Bacteria</taxon>
        <taxon>Pseudomonadati</taxon>
        <taxon>Pseudomonadota</taxon>
        <taxon>Alphaproteobacteria</taxon>
        <taxon>Rhodothalassiales</taxon>
        <taxon>Rhodothalassiaceae</taxon>
        <taxon>Rhodothalassium</taxon>
    </lineage>
</organism>
<feature type="binding site" evidence="5">
    <location>
        <position position="240"/>
    </location>
    <ligand>
        <name>Mo-molybdopterin</name>
        <dbReference type="ChEBI" id="CHEBI:71302"/>
    </ligand>
</feature>
<feature type="binding site" evidence="5">
    <location>
        <position position="245"/>
    </location>
    <ligand>
        <name>Mo-molybdopterin</name>
        <dbReference type="ChEBI" id="CHEBI:71302"/>
    </ligand>
</feature>
<dbReference type="HAMAP" id="MF_01206">
    <property type="entry name" value="MsrP"/>
    <property type="match status" value="1"/>
</dbReference>
<dbReference type="GO" id="GO:0030091">
    <property type="term" value="P:protein repair"/>
    <property type="evidence" value="ECO:0007669"/>
    <property type="project" value="UniProtKB-UniRule"/>
</dbReference>
<name>A0A4R2PE18_RHOSA</name>
<comment type="cofactor">
    <cofactor evidence="5">
        <name>Mo-molybdopterin</name>
        <dbReference type="ChEBI" id="CHEBI:71302"/>
    </cofactor>
    <text evidence="5">Binds 1 Mo-molybdopterin (Mo-MPT) cofactor per subunit.</text>
</comment>
<keyword evidence="2 5" id="KW-0479">Metal-binding</keyword>
<dbReference type="GO" id="GO:0016672">
    <property type="term" value="F:oxidoreductase activity, acting on a sulfur group of donors, quinone or similar compound as acceptor"/>
    <property type="evidence" value="ECO:0007669"/>
    <property type="project" value="UniProtKB-UniRule"/>
</dbReference>
<evidence type="ECO:0000313" key="7">
    <source>
        <dbReference type="EMBL" id="TCP33490.1"/>
    </source>
</evidence>
<protein>
    <recommendedName>
        <fullName evidence="5">Protein-methionine-sulfoxide reductase catalytic subunit MsrP</fullName>
        <ecNumber evidence="5">1.8.5.-</ecNumber>
    </recommendedName>
</protein>
<proteinExistence type="inferred from homology"/>
<comment type="function">
    <text evidence="5">Part of the MsrPQ system that repairs oxidized periplasmic proteins containing methionine sulfoxide residues (Met-O), using respiratory chain electrons. Thus protects these proteins from oxidative-stress damage caused by reactive species of oxygen and chlorine generated by the host defense mechanisms. MsrPQ is essential for the maintenance of envelope integrity under bleach stress, rescuing a wide series of structurally unrelated periplasmic proteins from methionine oxidation. The catalytic subunit MsrP is non-stereospecific, being able to reduce both (R-) and (S-) diastereoisomers of methionine sulfoxide.</text>
</comment>
<comment type="caution">
    <text evidence="5">Lacks conserved residue(s) required for the propagation of feature annotation.</text>
</comment>
<evidence type="ECO:0000256" key="3">
    <source>
        <dbReference type="ARBA" id="ARBA00022729"/>
    </source>
</evidence>
<feature type="binding site" evidence="5">
    <location>
        <position position="192"/>
    </location>
    <ligand>
        <name>Mo-molybdopterin</name>
        <dbReference type="ChEBI" id="CHEBI:71302"/>
    </ligand>
</feature>
<dbReference type="InterPro" id="IPR000572">
    <property type="entry name" value="OxRdtase_Mopterin-bd_dom"/>
</dbReference>
<dbReference type="AlphaFoldDB" id="A0A4R2PE18"/>
<evidence type="ECO:0000256" key="2">
    <source>
        <dbReference type="ARBA" id="ARBA00022723"/>
    </source>
</evidence>
<feature type="binding site" evidence="5">
    <location>
        <position position="99"/>
    </location>
    <ligand>
        <name>Mo-molybdopterin</name>
        <dbReference type="ChEBI" id="CHEBI:71302"/>
    </ligand>
</feature>